<dbReference type="KEGG" id="rlc:K227x_14290"/>
<evidence type="ECO:0000256" key="1">
    <source>
        <dbReference type="SAM" id="MobiDB-lite"/>
    </source>
</evidence>
<evidence type="ECO:0000313" key="3">
    <source>
        <dbReference type="EMBL" id="QDT03050.1"/>
    </source>
</evidence>
<protein>
    <submittedName>
        <fullName evidence="3">Uncharacterized protein</fullName>
    </submittedName>
</protein>
<dbReference type="AlphaFoldDB" id="A0A517N7G2"/>
<feature type="region of interest" description="Disordered" evidence="1">
    <location>
        <begin position="119"/>
        <end position="148"/>
    </location>
</feature>
<keyword evidence="2" id="KW-0812">Transmembrane</keyword>
<dbReference type="Proteomes" id="UP000318538">
    <property type="component" value="Chromosome"/>
</dbReference>
<organism evidence="3 4">
    <name type="scientific">Rubripirellula lacrimiformis</name>
    <dbReference type="NCBI Taxonomy" id="1930273"/>
    <lineage>
        <taxon>Bacteria</taxon>
        <taxon>Pseudomonadati</taxon>
        <taxon>Planctomycetota</taxon>
        <taxon>Planctomycetia</taxon>
        <taxon>Pirellulales</taxon>
        <taxon>Pirellulaceae</taxon>
        <taxon>Rubripirellula</taxon>
    </lineage>
</organism>
<proteinExistence type="predicted"/>
<feature type="transmembrane region" description="Helical" evidence="2">
    <location>
        <begin position="56"/>
        <end position="76"/>
    </location>
</feature>
<evidence type="ECO:0000256" key="2">
    <source>
        <dbReference type="SAM" id="Phobius"/>
    </source>
</evidence>
<dbReference type="EMBL" id="CP036525">
    <property type="protein sequence ID" value="QDT03050.1"/>
    <property type="molecule type" value="Genomic_DNA"/>
</dbReference>
<feature type="transmembrane region" description="Helical" evidence="2">
    <location>
        <begin position="82"/>
        <end position="103"/>
    </location>
</feature>
<keyword evidence="4" id="KW-1185">Reference proteome</keyword>
<feature type="transmembrane region" description="Helical" evidence="2">
    <location>
        <begin position="26"/>
        <end position="44"/>
    </location>
</feature>
<gene>
    <name evidence="3" type="ORF">K227x_14290</name>
</gene>
<keyword evidence="2" id="KW-1133">Transmembrane helix</keyword>
<name>A0A517N7G2_9BACT</name>
<evidence type="ECO:0000313" key="4">
    <source>
        <dbReference type="Proteomes" id="UP000318538"/>
    </source>
</evidence>
<reference evidence="3 4" key="1">
    <citation type="submission" date="2019-02" db="EMBL/GenBank/DDBJ databases">
        <title>Deep-cultivation of Planctomycetes and their phenomic and genomic characterization uncovers novel biology.</title>
        <authorList>
            <person name="Wiegand S."/>
            <person name="Jogler M."/>
            <person name="Boedeker C."/>
            <person name="Pinto D."/>
            <person name="Vollmers J."/>
            <person name="Rivas-Marin E."/>
            <person name="Kohn T."/>
            <person name="Peeters S.H."/>
            <person name="Heuer A."/>
            <person name="Rast P."/>
            <person name="Oberbeckmann S."/>
            <person name="Bunk B."/>
            <person name="Jeske O."/>
            <person name="Meyerdierks A."/>
            <person name="Storesund J.E."/>
            <person name="Kallscheuer N."/>
            <person name="Luecker S."/>
            <person name="Lage O.M."/>
            <person name="Pohl T."/>
            <person name="Merkel B.J."/>
            <person name="Hornburger P."/>
            <person name="Mueller R.-W."/>
            <person name="Bruemmer F."/>
            <person name="Labrenz M."/>
            <person name="Spormann A.M."/>
            <person name="Op den Camp H."/>
            <person name="Overmann J."/>
            <person name="Amann R."/>
            <person name="Jetten M.S.M."/>
            <person name="Mascher T."/>
            <person name="Medema M.H."/>
            <person name="Devos D.P."/>
            <person name="Kaster A.-K."/>
            <person name="Ovreas L."/>
            <person name="Rohde M."/>
            <person name="Galperin M.Y."/>
            <person name="Jogler C."/>
        </authorList>
    </citation>
    <scope>NUCLEOTIDE SEQUENCE [LARGE SCALE GENOMIC DNA]</scope>
    <source>
        <strain evidence="3 4">K22_7</strain>
    </source>
</reference>
<sequence length="148" mass="15831">MRDPVFTATERRTWGDTAVHARPGRLAVAALLAAGVLTLALVGFATTGNLNSFPRILKPLLIPGIFGLFIVGSVTGSMLFAYVAYAACMIVVYGAIGTIADLATRVWLNRRLSDVSQFPETAANHPMQPSGEVGRFEMDDQPSPPADR</sequence>
<accession>A0A517N7G2</accession>
<keyword evidence="2" id="KW-0472">Membrane</keyword>